<evidence type="ECO:0000259" key="1">
    <source>
        <dbReference type="Pfam" id="PF13456"/>
    </source>
</evidence>
<dbReference type="PANTHER" id="PTHR33116">
    <property type="entry name" value="REVERSE TRANSCRIPTASE ZINC-BINDING DOMAIN-CONTAINING PROTEIN-RELATED-RELATED"/>
    <property type="match status" value="1"/>
</dbReference>
<keyword evidence="3" id="KW-1185">Reference proteome</keyword>
<name>A0AAW2D8P6_9ROSI</name>
<dbReference type="Pfam" id="PF13456">
    <property type="entry name" value="RVT_3"/>
    <property type="match status" value="1"/>
</dbReference>
<gene>
    <name evidence="2" type="ORF">SO802_013599</name>
</gene>
<reference evidence="2 3" key="1">
    <citation type="submission" date="2024-01" db="EMBL/GenBank/DDBJ databases">
        <title>A telomere-to-telomere, gap-free genome of sweet tea (Lithocarpus litseifolius).</title>
        <authorList>
            <person name="Zhou J."/>
        </authorList>
    </citation>
    <scope>NUCLEOTIDE SEQUENCE [LARGE SCALE GENOMIC DNA]</scope>
    <source>
        <strain evidence="2">Zhou-2022a</strain>
        <tissue evidence="2">Leaf</tissue>
    </source>
</reference>
<dbReference type="SUPFAM" id="SSF53098">
    <property type="entry name" value="Ribonuclease H-like"/>
    <property type="match status" value="1"/>
</dbReference>
<dbReference type="Proteomes" id="UP001459277">
    <property type="component" value="Unassembled WGS sequence"/>
</dbReference>
<dbReference type="InterPro" id="IPR036397">
    <property type="entry name" value="RNaseH_sf"/>
</dbReference>
<organism evidence="2 3">
    <name type="scientific">Lithocarpus litseifolius</name>
    <dbReference type="NCBI Taxonomy" id="425828"/>
    <lineage>
        <taxon>Eukaryota</taxon>
        <taxon>Viridiplantae</taxon>
        <taxon>Streptophyta</taxon>
        <taxon>Embryophyta</taxon>
        <taxon>Tracheophyta</taxon>
        <taxon>Spermatophyta</taxon>
        <taxon>Magnoliopsida</taxon>
        <taxon>eudicotyledons</taxon>
        <taxon>Gunneridae</taxon>
        <taxon>Pentapetalae</taxon>
        <taxon>rosids</taxon>
        <taxon>fabids</taxon>
        <taxon>Fagales</taxon>
        <taxon>Fagaceae</taxon>
        <taxon>Lithocarpus</taxon>
    </lineage>
</organism>
<proteinExistence type="predicted"/>
<dbReference type="GO" id="GO:0003676">
    <property type="term" value="F:nucleic acid binding"/>
    <property type="evidence" value="ECO:0007669"/>
    <property type="project" value="InterPro"/>
</dbReference>
<dbReference type="InterPro" id="IPR044730">
    <property type="entry name" value="RNase_H-like_dom_plant"/>
</dbReference>
<dbReference type="SUPFAM" id="SSF56219">
    <property type="entry name" value="DNase I-like"/>
    <property type="match status" value="1"/>
</dbReference>
<dbReference type="PANTHER" id="PTHR33116:SF78">
    <property type="entry name" value="OS12G0587133 PROTEIN"/>
    <property type="match status" value="1"/>
</dbReference>
<dbReference type="InterPro" id="IPR036691">
    <property type="entry name" value="Endo/exonu/phosph_ase_sf"/>
</dbReference>
<comment type="caution">
    <text evidence="2">The sequence shown here is derived from an EMBL/GenBank/DDBJ whole genome shotgun (WGS) entry which is preliminary data.</text>
</comment>
<accession>A0AAW2D8P6</accession>
<protein>
    <recommendedName>
        <fullName evidence="1">RNase H type-1 domain-containing protein</fullName>
    </recommendedName>
</protein>
<dbReference type="InterPro" id="IPR002156">
    <property type="entry name" value="RNaseH_domain"/>
</dbReference>
<evidence type="ECO:0000313" key="3">
    <source>
        <dbReference type="Proteomes" id="UP001459277"/>
    </source>
</evidence>
<dbReference type="Gene3D" id="3.30.420.10">
    <property type="entry name" value="Ribonuclease H-like superfamily/Ribonuclease H"/>
    <property type="match status" value="1"/>
</dbReference>
<dbReference type="AlphaFoldDB" id="A0AAW2D8P6"/>
<dbReference type="CDD" id="cd06222">
    <property type="entry name" value="RNase_H_like"/>
    <property type="match status" value="1"/>
</dbReference>
<dbReference type="EMBL" id="JAZDWU010000004">
    <property type="protein sequence ID" value="KAL0006038.1"/>
    <property type="molecule type" value="Genomic_DNA"/>
</dbReference>
<dbReference type="GO" id="GO:0004523">
    <property type="term" value="F:RNA-DNA hybrid ribonuclease activity"/>
    <property type="evidence" value="ECO:0007669"/>
    <property type="project" value="InterPro"/>
</dbReference>
<evidence type="ECO:0000313" key="2">
    <source>
        <dbReference type="EMBL" id="KAL0006038.1"/>
    </source>
</evidence>
<dbReference type="InterPro" id="IPR012337">
    <property type="entry name" value="RNaseH-like_sf"/>
</dbReference>
<sequence length="904" mass="103248">MIDMGFSGPRYTWTNKRDINDLILERIDRFFMNPSWCVLYPHAKVTHLPRCHSDHCPVLMEAFPIQTVKLTRPFRFQSFWLSDLSFPKIVTNAWSHNRRLGDSIDSFTRDVTSWNKNSFGNIHAKKRRVIARLYGVQRSLSARPSASLIELENNLHRELEIILDQERDLWALKSRINWMIQGDRNTFFYHISALARRKRNHIASVKNSVGEWITDERDVMEHFRSGFISLYTTAQSKAVWCTNHTSTWQVQLSEEDNFKIAKGVSSAEIKEALWSMKAFKAPGPDGLHAGFFQRFWLVVGDSVKTSKSGPAFSHLFFADDLVLFAKATPENCYTIKGVLQEFCSKSGQVVSEAKSRIYFSPNVDPDLRDYLVNILGFESTPTLGKYLGFPLKHSRSRNHDFDFILDRVKLKLAGWKANLLSMAGRRILIQASSSAIPSYVMQNAYLPNKVLEGIDRVNRNFLWGSTETEKKMHWVNWGKVTKPKDLGGLGLQSAKGRNTALLAKLNWRFHTEDDALWVRVLKKKYCTNRNAIHGPIPQADLDLKVRDVLTPYGSWDWSIIPFELPENVKVEIQGTPMAIIARGGDKLIWKLSKTSNFEMRSAYLLATNSLEDPPFNGSWIWKAHTLPKIQVFVWKCMHDSIGVKSCLVRRGTEWLTTNGNNVQHHSQTRPPWNVLFLIAIWEIWKQRNNFVFKHRSSNPRLAKGIVAQATEFYLCADRVRSISKKRIRNIRWEKPEVGWMKLNTDGASNAVLGLAGGGGLIRDEAGRWVVGFSRKLGKVNSFLAELWALKDGLLLCQQMNMTALIVELDAKAVVEALTNPSYSNTIVSGLFDDCRQILSSFNQVRIQHIFREANMCADQLARLGSLQASEFVLFSCPPLDIKDAFEADSLGLYSNRRCLVFDCS</sequence>
<feature type="domain" description="RNase H type-1" evidence="1">
    <location>
        <begin position="743"/>
        <end position="862"/>
    </location>
</feature>
<dbReference type="Gene3D" id="3.60.10.10">
    <property type="entry name" value="Endonuclease/exonuclease/phosphatase"/>
    <property type="match status" value="1"/>
</dbReference>